<dbReference type="EMBL" id="CSAE01001340">
    <property type="protein sequence ID" value="COX52651.1"/>
    <property type="molecule type" value="Genomic_DNA"/>
</dbReference>
<proteinExistence type="predicted"/>
<sequence>MLFDGDVAGVCIEPTLTLPGLRAAVDGAGKWRRWIGGRAAQLGTTGAAVLRDGVAAPRPVRRSVTRSPLGVSVTTTSQCAAT</sequence>
<protein>
    <submittedName>
        <fullName evidence="1">Peptidase, M50 family protein</fullName>
    </submittedName>
</protein>
<accession>A0A0U0TE30</accession>
<dbReference type="AlphaFoldDB" id="A0A0U0TE30"/>
<reference evidence="2" key="1">
    <citation type="submission" date="2015-03" db="EMBL/GenBank/DDBJ databases">
        <authorList>
            <consortium name="Pathogen Informatics"/>
        </authorList>
    </citation>
    <scope>NUCLEOTIDE SEQUENCE [LARGE SCALE GENOMIC DNA]</scope>
    <source>
        <strain evidence="2">K00500041</strain>
    </source>
</reference>
<evidence type="ECO:0000313" key="1">
    <source>
        <dbReference type="EMBL" id="COX52651.1"/>
    </source>
</evidence>
<gene>
    <name evidence="1" type="ORF">ERS007703_05315</name>
</gene>
<evidence type="ECO:0000313" key="2">
    <source>
        <dbReference type="Proteomes" id="UP000038802"/>
    </source>
</evidence>
<dbReference type="STRING" id="115862.BBG46_01985"/>
<organism evidence="1 2">
    <name type="scientific">Mycobacterium tuberculosis</name>
    <dbReference type="NCBI Taxonomy" id="1773"/>
    <lineage>
        <taxon>Bacteria</taxon>
        <taxon>Bacillati</taxon>
        <taxon>Actinomycetota</taxon>
        <taxon>Actinomycetes</taxon>
        <taxon>Mycobacteriales</taxon>
        <taxon>Mycobacteriaceae</taxon>
        <taxon>Mycobacterium</taxon>
        <taxon>Mycobacterium tuberculosis complex</taxon>
    </lineage>
</organism>
<dbReference type="Proteomes" id="UP000038802">
    <property type="component" value="Unassembled WGS sequence"/>
</dbReference>
<name>A0A0U0TE30_MYCTX</name>